<keyword evidence="3" id="KW-0690">Ribosome biogenesis</keyword>
<keyword evidence="4" id="KW-0539">Nucleus</keyword>
<comment type="similarity">
    <text evidence="2">Belongs to the RNA 3'-terminal cyclase family. Type 2 subfamily.</text>
</comment>
<name>A0A1Y1M0Z1_PHOPY</name>
<dbReference type="InterPro" id="IPR036553">
    <property type="entry name" value="RPTC_insert"/>
</dbReference>
<evidence type="ECO:0000256" key="4">
    <source>
        <dbReference type="ARBA" id="ARBA00023242"/>
    </source>
</evidence>
<dbReference type="PIRSF" id="PIRSF005378">
    <property type="entry name" value="RNA3'_term_phos_cycl_euk"/>
    <property type="match status" value="1"/>
</dbReference>
<accession>A0A1Y1M0Z1</accession>
<dbReference type="Gene3D" id="3.65.10.20">
    <property type="entry name" value="RNA 3'-terminal phosphate cyclase domain"/>
    <property type="match status" value="1"/>
</dbReference>
<evidence type="ECO:0000256" key="1">
    <source>
        <dbReference type="ARBA" id="ARBA00004604"/>
    </source>
</evidence>
<comment type="subcellular location">
    <subcellularLocation>
        <location evidence="1">Nucleus</location>
        <location evidence="1">Nucleolus</location>
    </subcellularLocation>
</comment>
<dbReference type="EMBL" id="GEZM01042951">
    <property type="protein sequence ID" value="JAV79453.1"/>
    <property type="molecule type" value="Transcribed_RNA"/>
</dbReference>
<evidence type="ECO:0000259" key="5">
    <source>
        <dbReference type="Pfam" id="PF01137"/>
    </source>
</evidence>
<reference evidence="7" key="1">
    <citation type="journal article" date="2016" name="Sci. Rep.">
        <title>Molecular characterization of firefly nuptial gifts: a multi-omics approach sheds light on postcopulatory sexual selection.</title>
        <authorList>
            <person name="Al-Wathiqui N."/>
            <person name="Fallon T.R."/>
            <person name="South A."/>
            <person name="Weng J.K."/>
            <person name="Lewis S.M."/>
        </authorList>
    </citation>
    <scope>NUCLEOTIDE SEQUENCE</scope>
</reference>
<dbReference type="InterPro" id="IPR020719">
    <property type="entry name" value="RNA3'_term_phos_cycl-like_CS"/>
</dbReference>
<dbReference type="InterPro" id="IPR037136">
    <property type="entry name" value="RNA3'_phos_cyclase_dom_sf"/>
</dbReference>
<organism evidence="7">
    <name type="scientific">Photinus pyralis</name>
    <name type="common">Common eastern firefly</name>
    <name type="synonym">Lampyris pyralis</name>
    <dbReference type="NCBI Taxonomy" id="7054"/>
    <lineage>
        <taxon>Eukaryota</taxon>
        <taxon>Metazoa</taxon>
        <taxon>Ecdysozoa</taxon>
        <taxon>Arthropoda</taxon>
        <taxon>Hexapoda</taxon>
        <taxon>Insecta</taxon>
        <taxon>Pterygota</taxon>
        <taxon>Neoptera</taxon>
        <taxon>Endopterygota</taxon>
        <taxon>Coleoptera</taxon>
        <taxon>Polyphaga</taxon>
        <taxon>Elateriformia</taxon>
        <taxon>Elateroidea</taxon>
        <taxon>Lampyridae</taxon>
        <taxon>Lampyrinae</taxon>
        <taxon>Photinus</taxon>
    </lineage>
</organism>
<dbReference type="PANTHER" id="PTHR11096:SF1">
    <property type="entry name" value="RNA 3'-TERMINAL PHOSPHATE CYCLASE-LIKE PROTEIN"/>
    <property type="match status" value="1"/>
</dbReference>
<dbReference type="SUPFAM" id="SSF55205">
    <property type="entry name" value="EPT/RTPC-like"/>
    <property type="match status" value="1"/>
</dbReference>
<evidence type="ECO:0000256" key="2">
    <source>
        <dbReference type="ARBA" id="ARBA00007089"/>
    </source>
</evidence>
<sequence length="378" mass="41448">MTSFNKKANILSYKGSSHMRQQLILSVLSGKSVKIDEIRKLDDNPGIQEFEVNLIRLLDKITNGTIVELNETGTSVFFQPGLLHGGTVQHECSLQRGVGYYLEVLVMLGLFCKVPLNVTLRGVTNNCLDPSADHILHGFLPCLRKFILDDEDLELKIVKRGMLPHGGGEVKFSCPISKQVRPVQLLDAGMVKRVRGVAYALRVAPSIANRMVDSAKGVLLKFLPDVFITTDQRKGIQSGKSPGFGIHLVAETTQGVFYVAEQMSQPAEAADVSLPEDVGAKAAQRLLRQIYLGGCVDPAAQSVAVLLMALSRNDVSKIMVGPLSNYTISFLRHLREFFGLTFHLEHCVGDDDSEGRGSDKIHMTCVGIGYSNLNKRTI</sequence>
<feature type="domain" description="RNA 3'-terminal phosphate cyclase" evidence="5">
    <location>
        <begin position="13"/>
        <end position="343"/>
    </location>
</feature>
<dbReference type="InterPro" id="IPR013791">
    <property type="entry name" value="RNA3'-term_phos_cycl_insert"/>
</dbReference>
<dbReference type="CDD" id="cd00875">
    <property type="entry name" value="RNA_Cyclase_Class_I"/>
    <property type="match status" value="1"/>
</dbReference>
<proteinExistence type="inferred from homology"/>
<dbReference type="FunFam" id="3.30.360.20:FF:000001">
    <property type="entry name" value="RNA terminal phosphate cyclase-like 1"/>
    <property type="match status" value="1"/>
</dbReference>
<dbReference type="Pfam" id="PF05189">
    <property type="entry name" value="RTC_insert"/>
    <property type="match status" value="1"/>
</dbReference>
<dbReference type="NCBIfam" id="TIGR03400">
    <property type="entry name" value="18S_RNA_Rcl1p"/>
    <property type="match status" value="1"/>
</dbReference>
<protein>
    <recommendedName>
        <fullName evidence="8">RNA 3'-terminal phosphate cyclase domain-containing protein</fullName>
    </recommendedName>
</protein>
<dbReference type="InterPro" id="IPR013792">
    <property type="entry name" value="RNA3'P_cycl/enolpyr_Trfase_a/b"/>
</dbReference>
<dbReference type="GO" id="GO:0004521">
    <property type="term" value="F:RNA endonuclease activity"/>
    <property type="evidence" value="ECO:0007669"/>
    <property type="project" value="TreeGrafter"/>
</dbReference>
<dbReference type="InterPro" id="IPR000228">
    <property type="entry name" value="RNA3'_term_phos_cyc"/>
</dbReference>
<evidence type="ECO:0000313" key="7">
    <source>
        <dbReference type="EMBL" id="JAV79453.1"/>
    </source>
</evidence>
<evidence type="ECO:0008006" key="8">
    <source>
        <dbReference type="Google" id="ProtNLM"/>
    </source>
</evidence>
<dbReference type="GO" id="GO:0000479">
    <property type="term" value="P:endonucleolytic cleavage of tricistronic rRNA transcript (SSU-rRNA, 5.8S rRNA, LSU-rRNA)"/>
    <property type="evidence" value="ECO:0007669"/>
    <property type="project" value="TreeGrafter"/>
</dbReference>
<evidence type="ECO:0000256" key="3">
    <source>
        <dbReference type="ARBA" id="ARBA00022517"/>
    </source>
</evidence>
<evidence type="ECO:0000259" key="6">
    <source>
        <dbReference type="Pfam" id="PF05189"/>
    </source>
</evidence>
<dbReference type="Gene3D" id="3.30.360.20">
    <property type="entry name" value="RNA 3'-terminal phosphate cyclase, insert domain"/>
    <property type="match status" value="1"/>
</dbReference>
<feature type="domain" description="RNA 3'-terminal phosphate cyclase insert" evidence="6">
    <location>
        <begin position="187"/>
        <end position="290"/>
    </location>
</feature>
<dbReference type="PANTHER" id="PTHR11096">
    <property type="entry name" value="RNA 3' TERMINAL PHOSPHATE CYCLASE"/>
    <property type="match status" value="1"/>
</dbReference>
<dbReference type="PROSITE" id="PS01287">
    <property type="entry name" value="RTC"/>
    <property type="match status" value="1"/>
</dbReference>
<dbReference type="Pfam" id="PF01137">
    <property type="entry name" value="RTC"/>
    <property type="match status" value="1"/>
</dbReference>
<dbReference type="InterPro" id="IPR016443">
    <property type="entry name" value="RNA3'_term_phos_cyc_type_2"/>
</dbReference>
<dbReference type="InterPro" id="IPR023797">
    <property type="entry name" value="RNA3'_phos_cyclase_dom"/>
</dbReference>
<dbReference type="GO" id="GO:0005730">
    <property type="term" value="C:nucleolus"/>
    <property type="evidence" value="ECO:0007669"/>
    <property type="project" value="UniProtKB-SubCell"/>
</dbReference>
<dbReference type="AlphaFoldDB" id="A0A1Y1M0Z1"/>